<sequence length="251" mass="28581">MSVSHPRTREAIESAVEAGRLDGWEARRYRAFDETMTDEAPPFPCFFAVDAHETGDLRYLFAPDPTTDAGERTVAEGLAAYLEEAPDIASITSLVVFFEPPDRELSAAAYRDRFWDLLAGLRERDPEPWPDDVPSDPADPEWEFCFAGEPMFVVARAPCYERRRSRYTPHGLELTIQPRWVFDGLSPDTKAGEEARDRIRDRLADYDEIPPHPDIGDYGASGVHEWEQYVLPDTNDDRIDEFPVAPDDWTV</sequence>
<dbReference type="Proteomes" id="UP000017840">
    <property type="component" value="Unassembled WGS sequence"/>
</dbReference>
<dbReference type="PATRIC" id="fig|1324957.4.peg.2886"/>
<reference evidence="1 2" key="1">
    <citation type="journal article" date="2013" name="Genome Announc.">
        <title>Draft Genome Sequence of 'Candidatus Halobonum tyrrellensis' Strain G22, Isolated from the Hypersaline Waters of Lake Tyrrell, Australia.</title>
        <authorList>
            <person name="Ugalde J.A."/>
            <person name="Narasingarao P."/>
            <person name="Kuo S."/>
            <person name="Podell S."/>
            <person name="Allen E.E."/>
        </authorList>
    </citation>
    <scope>NUCLEOTIDE SEQUENCE [LARGE SCALE GENOMIC DNA]</scope>
    <source>
        <strain evidence="1 2">G22</strain>
    </source>
</reference>
<comment type="caution">
    <text evidence="1">The sequence shown here is derived from an EMBL/GenBank/DDBJ whole genome shotgun (WGS) entry which is preliminary data.</text>
</comment>
<dbReference type="Pfam" id="PF08892">
    <property type="entry name" value="YqcI_YcgG"/>
    <property type="match status" value="1"/>
</dbReference>
<evidence type="ECO:0000313" key="2">
    <source>
        <dbReference type="Proteomes" id="UP000017840"/>
    </source>
</evidence>
<dbReference type="eggNOG" id="arCOG04691">
    <property type="taxonomic scope" value="Archaea"/>
</dbReference>
<dbReference type="AlphaFoldDB" id="V4GQW6"/>
<protein>
    <recommendedName>
        <fullName evidence="3">YqcI/YcgG family protein</fullName>
    </recommendedName>
</protein>
<dbReference type="InterPro" id="IPR014988">
    <property type="entry name" value="Uncharacterised_YqcI/YcgG"/>
</dbReference>
<evidence type="ECO:0008006" key="3">
    <source>
        <dbReference type="Google" id="ProtNLM"/>
    </source>
</evidence>
<accession>V4GQW6</accession>
<organism evidence="1 2">
    <name type="scientific">Candidatus Halobonum tyrrellensis G22</name>
    <dbReference type="NCBI Taxonomy" id="1324957"/>
    <lineage>
        <taxon>Archaea</taxon>
        <taxon>Methanobacteriati</taxon>
        <taxon>Methanobacteriota</taxon>
        <taxon>Stenosarchaea group</taxon>
        <taxon>Halobacteria</taxon>
        <taxon>Halobacteriales</taxon>
        <taxon>Haloferacaceae</taxon>
        <taxon>Candidatus Halobonum</taxon>
    </lineage>
</organism>
<dbReference type="RefSeq" id="WP_023395421.1">
    <property type="nucleotide sequence ID" value="NZ_ASGZ01000059.1"/>
</dbReference>
<dbReference type="PANTHER" id="PTHR40045">
    <property type="entry name" value="YCGG FAMILY PROTEIN"/>
    <property type="match status" value="1"/>
</dbReference>
<dbReference type="PANTHER" id="PTHR40045:SF1">
    <property type="entry name" value="YQCI_YCGG FAMILY PROTEIN"/>
    <property type="match status" value="1"/>
</dbReference>
<dbReference type="OrthoDB" id="165320at2157"/>
<dbReference type="EMBL" id="ASGZ01000059">
    <property type="protein sequence ID" value="ESP87441.1"/>
    <property type="molecule type" value="Genomic_DNA"/>
</dbReference>
<evidence type="ECO:0000313" key="1">
    <source>
        <dbReference type="EMBL" id="ESP87441.1"/>
    </source>
</evidence>
<proteinExistence type="predicted"/>
<name>V4GQW6_9EURY</name>
<gene>
    <name evidence="1" type="ORF">K933_14238</name>
</gene>
<keyword evidence="2" id="KW-1185">Reference proteome</keyword>